<protein>
    <submittedName>
        <fullName evidence="2">Uncharacterized protein</fullName>
    </submittedName>
</protein>
<organism evidence="2 3">
    <name type="scientific">Carya illinoinensis</name>
    <name type="common">Pecan</name>
    <dbReference type="NCBI Taxonomy" id="32201"/>
    <lineage>
        <taxon>Eukaryota</taxon>
        <taxon>Viridiplantae</taxon>
        <taxon>Streptophyta</taxon>
        <taxon>Embryophyta</taxon>
        <taxon>Tracheophyta</taxon>
        <taxon>Spermatophyta</taxon>
        <taxon>Magnoliopsida</taxon>
        <taxon>eudicotyledons</taxon>
        <taxon>Gunneridae</taxon>
        <taxon>Pentapetalae</taxon>
        <taxon>rosids</taxon>
        <taxon>fabids</taxon>
        <taxon>Fagales</taxon>
        <taxon>Juglandaceae</taxon>
        <taxon>Carya</taxon>
    </lineage>
</organism>
<evidence type="ECO:0000313" key="2">
    <source>
        <dbReference type="EMBL" id="KAG6657430.1"/>
    </source>
</evidence>
<dbReference type="AlphaFoldDB" id="A0A8T1QR90"/>
<gene>
    <name evidence="2" type="ORF">CIPAW_04G090400</name>
</gene>
<feature type="region of interest" description="Disordered" evidence="1">
    <location>
        <begin position="77"/>
        <end position="97"/>
    </location>
</feature>
<sequence length="97" mass="10651">MQLEKVHEAEMRSKEDAYNCNFRLTTKRSKIVGGESCSRIRYGTRVLRFIIKGAFTCIRGGGAGHIYPSMTNPHEASFDSTVKIPSKRSGSGLGGVI</sequence>
<name>A0A8T1QR90_CARIL</name>
<evidence type="ECO:0000256" key="1">
    <source>
        <dbReference type="SAM" id="MobiDB-lite"/>
    </source>
</evidence>
<dbReference type="EMBL" id="CM031812">
    <property type="protein sequence ID" value="KAG6657430.1"/>
    <property type="molecule type" value="Genomic_DNA"/>
</dbReference>
<evidence type="ECO:0000313" key="3">
    <source>
        <dbReference type="Proteomes" id="UP000811609"/>
    </source>
</evidence>
<reference evidence="2" key="1">
    <citation type="submission" date="2020-12" db="EMBL/GenBank/DDBJ databases">
        <title>WGS assembly of Carya illinoinensis cv. Pawnee.</title>
        <authorList>
            <person name="Platts A."/>
            <person name="Shu S."/>
            <person name="Wright S."/>
            <person name="Barry K."/>
            <person name="Edger P."/>
            <person name="Pires J.C."/>
            <person name="Schmutz J."/>
        </authorList>
    </citation>
    <scope>NUCLEOTIDE SEQUENCE</scope>
    <source>
        <tissue evidence="2">Leaf</tissue>
    </source>
</reference>
<proteinExistence type="predicted"/>
<comment type="caution">
    <text evidence="2">The sequence shown here is derived from an EMBL/GenBank/DDBJ whole genome shotgun (WGS) entry which is preliminary data.</text>
</comment>
<keyword evidence="3" id="KW-1185">Reference proteome</keyword>
<dbReference type="Proteomes" id="UP000811609">
    <property type="component" value="Chromosome 4"/>
</dbReference>
<accession>A0A8T1QR90</accession>